<reference evidence="2 3" key="1">
    <citation type="submission" date="2020-08" db="EMBL/GenBank/DDBJ databases">
        <title>Genome public.</title>
        <authorList>
            <person name="Liu C."/>
            <person name="Sun Q."/>
        </authorList>
    </citation>
    <scope>NUCLEOTIDE SEQUENCE [LARGE SCALE GENOMIC DNA]</scope>
    <source>
        <strain evidence="2 3">NSJ-13</strain>
    </source>
</reference>
<evidence type="ECO:0000256" key="1">
    <source>
        <dbReference type="SAM" id="Phobius"/>
    </source>
</evidence>
<name>A0ABR7G5E8_9FIRM</name>
<accession>A0ABR7G5E8</accession>
<gene>
    <name evidence="2" type="ORF">H8S40_03605</name>
</gene>
<keyword evidence="1" id="KW-0472">Membrane</keyword>
<organism evidence="2 3">
    <name type="scientific">Ruminococcus hominis</name>
    <dbReference type="NCBI Taxonomy" id="2763065"/>
    <lineage>
        <taxon>Bacteria</taxon>
        <taxon>Bacillati</taxon>
        <taxon>Bacillota</taxon>
        <taxon>Clostridia</taxon>
        <taxon>Eubacteriales</taxon>
        <taxon>Oscillospiraceae</taxon>
        <taxon>Ruminococcus</taxon>
    </lineage>
</organism>
<protein>
    <submittedName>
        <fullName evidence="2">Uncharacterized protein</fullName>
    </submittedName>
</protein>
<keyword evidence="3" id="KW-1185">Reference proteome</keyword>
<keyword evidence="1" id="KW-1133">Transmembrane helix</keyword>
<keyword evidence="1" id="KW-0812">Transmembrane</keyword>
<proteinExistence type="predicted"/>
<dbReference type="Proteomes" id="UP000631576">
    <property type="component" value="Unassembled WGS sequence"/>
</dbReference>
<evidence type="ECO:0000313" key="2">
    <source>
        <dbReference type="EMBL" id="MBC5682665.1"/>
    </source>
</evidence>
<dbReference type="EMBL" id="JACOPE010000001">
    <property type="protein sequence ID" value="MBC5682665.1"/>
    <property type="molecule type" value="Genomic_DNA"/>
</dbReference>
<feature type="transmembrane region" description="Helical" evidence="1">
    <location>
        <begin position="12"/>
        <end position="32"/>
    </location>
</feature>
<comment type="caution">
    <text evidence="2">The sequence shown here is derived from an EMBL/GenBank/DDBJ whole genome shotgun (WGS) entry which is preliminary data.</text>
</comment>
<dbReference type="RefSeq" id="WP_186864574.1">
    <property type="nucleotide sequence ID" value="NZ_JACOPE010000001.1"/>
</dbReference>
<sequence length="162" mass="17377">MKEHTGKNKIFIVIIICLCAVIIAGLICFMKLKGGSDSAFTPDLDPNAKTQTADDTGEKPIGIRIPGYPSITIEEDKKDVQMNLMNPEGNPCYFTFEIVLNDTGETIYTSKMVEPGKAITEVTLEKALAAGEYPATIKITTASLTDGSAMNGANVETTLIAQ</sequence>
<evidence type="ECO:0000313" key="3">
    <source>
        <dbReference type="Proteomes" id="UP000631576"/>
    </source>
</evidence>